<feature type="region of interest" description="Disordered" evidence="1">
    <location>
        <begin position="45"/>
        <end position="70"/>
    </location>
</feature>
<dbReference type="Proteomes" id="UP000507470">
    <property type="component" value="Unassembled WGS sequence"/>
</dbReference>
<keyword evidence="3" id="KW-1185">Reference proteome</keyword>
<name>A0A6J8E8W6_MYTCO</name>
<evidence type="ECO:0000256" key="1">
    <source>
        <dbReference type="SAM" id="MobiDB-lite"/>
    </source>
</evidence>
<evidence type="ECO:0000313" key="2">
    <source>
        <dbReference type="EMBL" id="CAC5415935.1"/>
    </source>
</evidence>
<dbReference type="OrthoDB" id="6189815at2759"/>
<accession>A0A6J8E8W6</accession>
<dbReference type="EMBL" id="CACVKT020008521">
    <property type="protein sequence ID" value="CAC5415935.1"/>
    <property type="molecule type" value="Genomic_DNA"/>
</dbReference>
<proteinExistence type="predicted"/>
<gene>
    <name evidence="2" type="ORF">MCOR_48584</name>
</gene>
<organism evidence="2 3">
    <name type="scientific">Mytilus coruscus</name>
    <name type="common">Sea mussel</name>
    <dbReference type="NCBI Taxonomy" id="42192"/>
    <lineage>
        <taxon>Eukaryota</taxon>
        <taxon>Metazoa</taxon>
        <taxon>Spiralia</taxon>
        <taxon>Lophotrochozoa</taxon>
        <taxon>Mollusca</taxon>
        <taxon>Bivalvia</taxon>
        <taxon>Autobranchia</taxon>
        <taxon>Pteriomorphia</taxon>
        <taxon>Mytilida</taxon>
        <taxon>Mytiloidea</taxon>
        <taxon>Mytilidae</taxon>
        <taxon>Mytilinae</taxon>
        <taxon>Mytilus</taxon>
    </lineage>
</organism>
<feature type="compositionally biased region" description="Acidic residues" evidence="1">
    <location>
        <begin position="53"/>
        <end position="63"/>
    </location>
</feature>
<sequence>MSSDESDGDFEGFSKTDIINAEQEVLAAEERLRIILNEQGIGDDSDGNLIESGNEDEGEQEVNIDERRDGGDGWHNGFNIFERGIIYPSWQYWAKSRHGCWKGGHRFLALFKTRIILITCLSTSPRYGTYIQDKLRPEDKATLHFIGPYDILKARERSQLIKAFLRVGNKQRLGIP</sequence>
<dbReference type="AlphaFoldDB" id="A0A6J8E8W6"/>
<protein>
    <submittedName>
        <fullName evidence="2">Uncharacterized protein</fullName>
    </submittedName>
</protein>
<reference evidence="2 3" key="1">
    <citation type="submission" date="2020-06" db="EMBL/GenBank/DDBJ databases">
        <authorList>
            <person name="Li R."/>
            <person name="Bekaert M."/>
        </authorList>
    </citation>
    <scope>NUCLEOTIDE SEQUENCE [LARGE SCALE GENOMIC DNA]</scope>
    <source>
        <strain evidence="3">wild</strain>
    </source>
</reference>
<evidence type="ECO:0000313" key="3">
    <source>
        <dbReference type="Proteomes" id="UP000507470"/>
    </source>
</evidence>